<keyword evidence="2" id="KW-1185">Reference proteome</keyword>
<comment type="caution">
    <text evidence="1">The sequence shown here is derived from an EMBL/GenBank/DDBJ whole genome shotgun (WGS) entry which is preliminary data.</text>
</comment>
<evidence type="ECO:0000313" key="2">
    <source>
        <dbReference type="Proteomes" id="UP000711996"/>
    </source>
</evidence>
<protein>
    <submittedName>
        <fullName evidence="1">Uncharacterized protein</fullName>
    </submittedName>
</protein>
<gene>
    <name evidence="1" type="ORF">CGCSCA2_v002316</name>
</gene>
<name>A0A9P5EZY6_COLSI</name>
<proteinExistence type="predicted"/>
<organism evidence="1 2">
    <name type="scientific">Colletotrichum siamense</name>
    <name type="common">Anthracnose fungus</name>
    <dbReference type="NCBI Taxonomy" id="690259"/>
    <lineage>
        <taxon>Eukaryota</taxon>
        <taxon>Fungi</taxon>
        <taxon>Dikarya</taxon>
        <taxon>Ascomycota</taxon>
        <taxon>Pezizomycotina</taxon>
        <taxon>Sordariomycetes</taxon>
        <taxon>Hypocreomycetidae</taxon>
        <taxon>Glomerellales</taxon>
        <taxon>Glomerellaceae</taxon>
        <taxon>Colletotrichum</taxon>
        <taxon>Colletotrichum gloeosporioides species complex</taxon>
    </lineage>
</organism>
<dbReference type="AlphaFoldDB" id="A0A9P5EZY6"/>
<evidence type="ECO:0000313" key="1">
    <source>
        <dbReference type="EMBL" id="KAF4864076.1"/>
    </source>
</evidence>
<sequence length="61" mass="6635">MILRLIWSAGAVNITVGSGREAGWKQAEAWLLGAVSRTAWLQTQLHSDGLLLVGEDMGDKR</sequence>
<reference evidence="1" key="1">
    <citation type="submission" date="2019-06" db="EMBL/GenBank/DDBJ databases">
        <authorList>
            <person name="Gan P."/>
            <person name="Shirasu K."/>
        </authorList>
    </citation>
    <scope>NUCLEOTIDE SEQUENCE [LARGE SCALE GENOMIC DNA]</scope>
    <source>
        <strain evidence="1">CAD2</strain>
    </source>
</reference>
<accession>A0A9P5EZY6</accession>
<dbReference type="EMBL" id="QPMT01000005">
    <property type="protein sequence ID" value="KAF4864076.1"/>
    <property type="molecule type" value="Genomic_DNA"/>
</dbReference>
<dbReference type="Proteomes" id="UP000711996">
    <property type="component" value="Unassembled WGS sequence"/>
</dbReference>